<protein>
    <submittedName>
        <fullName evidence="1">5456_t:CDS:1</fullName>
    </submittedName>
</protein>
<accession>A0ACA9NW22</accession>
<feature type="non-terminal residue" evidence="1">
    <location>
        <position position="67"/>
    </location>
</feature>
<gene>
    <name evidence="1" type="ORF">DHETER_LOCUS10529</name>
</gene>
<sequence>MPNEVFGSLYFLPDPVLSVNNSNYYSSFNSMYESETNNNYCPSLLQNQEKQECRSNNLYTYKNINGW</sequence>
<dbReference type="EMBL" id="CAJVPU010020885">
    <property type="protein sequence ID" value="CAG8678707.1"/>
    <property type="molecule type" value="Genomic_DNA"/>
</dbReference>
<comment type="caution">
    <text evidence="1">The sequence shown here is derived from an EMBL/GenBank/DDBJ whole genome shotgun (WGS) entry which is preliminary data.</text>
</comment>
<keyword evidence="2" id="KW-1185">Reference proteome</keyword>
<evidence type="ECO:0000313" key="1">
    <source>
        <dbReference type="EMBL" id="CAG8678707.1"/>
    </source>
</evidence>
<proteinExistence type="predicted"/>
<name>A0ACA9NW22_9GLOM</name>
<reference evidence="1" key="1">
    <citation type="submission" date="2021-06" db="EMBL/GenBank/DDBJ databases">
        <authorList>
            <person name="Kallberg Y."/>
            <person name="Tangrot J."/>
            <person name="Rosling A."/>
        </authorList>
    </citation>
    <scope>NUCLEOTIDE SEQUENCE</scope>
    <source>
        <strain evidence="1">IL203A</strain>
    </source>
</reference>
<dbReference type="Proteomes" id="UP000789702">
    <property type="component" value="Unassembled WGS sequence"/>
</dbReference>
<organism evidence="1 2">
    <name type="scientific">Dentiscutata heterogama</name>
    <dbReference type="NCBI Taxonomy" id="1316150"/>
    <lineage>
        <taxon>Eukaryota</taxon>
        <taxon>Fungi</taxon>
        <taxon>Fungi incertae sedis</taxon>
        <taxon>Mucoromycota</taxon>
        <taxon>Glomeromycotina</taxon>
        <taxon>Glomeromycetes</taxon>
        <taxon>Diversisporales</taxon>
        <taxon>Gigasporaceae</taxon>
        <taxon>Dentiscutata</taxon>
    </lineage>
</organism>
<evidence type="ECO:0000313" key="2">
    <source>
        <dbReference type="Proteomes" id="UP000789702"/>
    </source>
</evidence>